<feature type="transmembrane region" description="Helical" evidence="1">
    <location>
        <begin position="58"/>
        <end position="80"/>
    </location>
</feature>
<accession>A0ABR4JPH8</accession>
<sequence>MPHSIEERVPSLRAAAALTTPSKLLRFSIVTLFVALGIYLGCVYHAGLGNLDGGNANLGVLLFFVVITTSVLCDAFLAMASMFAYQSSLPDEDVQGSGGSEAGNAAEVGNTLHAPSDIIKNALEPSIHAQKESLKAQKALLDLLSVQSAK</sequence>
<evidence type="ECO:0000313" key="2">
    <source>
        <dbReference type="EMBL" id="KAL2841721.1"/>
    </source>
</evidence>
<organism evidence="2 3">
    <name type="scientific">Aspergillus pseudoustus</name>
    <dbReference type="NCBI Taxonomy" id="1810923"/>
    <lineage>
        <taxon>Eukaryota</taxon>
        <taxon>Fungi</taxon>
        <taxon>Dikarya</taxon>
        <taxon>Ascomycota</taxon>
        <taxon>Pezizomycotina</taxon>
        <taxon>Eurotiomycetes</taxon>
        <taxon>Eurotiomycetidae</taxon>
        <taxon>Eurotiales</taxon>
        <taxon>Aspergillaceae</taxon>
        <taxon>Aspergillus</taxon>
        <taxon>Aspergillus subgen. Nidulantes</taxon>
    </lineage>
</organism>
<dbReference type="Proteomes" id="UP001610446">
    <property type="component" value="Unassembled WGS sequence"/>
</dbReference>
<keyword evidence="1" id="KW-1133">Transmembrane helix</keyword>
<reference evidence="2 3" key="1">
    <citation type="submission" date="2024-07" db="EMBL/GenBank/DDBJ databases">
        <title>Section-level genome sequencing and comparative genomics of Aspergillus sections Usti and Cavernicolus.</title>
        <authorList>
            <consortium name="Lawrence Berkeley National Laboratory"/>
            <person name="Nybo J.L."/>
            <person name="Vesth T.C."/>
            <person name="Theobald S."/>
            <person name="Frisvad J.C."/>
            <person name="Larsen T.O."/>
            <person name="Kjaerboelling I."/>
            <person name="Rothschild-Mancinelli K."/>
            <person name="Lyhne E.K."/>
            <person name="Kogle M.E."/>
            <person name="Barry K."/>
            <person name="Clum A."/>
            <person name="Na H."/>
            <person name="Ledsgaard L."/>
            <person name="Lin J."/>
            <person name="Lipzen A."/>
            <person name="Kuo A."/>
            <person name="Riley R."/>
            <person name="Mondo S."/>
            <person name="Labutti K."/>
            <person name="Haridas S."/>
            <person name="Pangalinan J."/>
            <person name="Salamov A.A."/>
            <person name="Simmons B.A."/>
            <person name="Magnuson J.K."/>
            <person name="Chen J."/>
            <person name="Drula E."/>
            <person name="Henrissat B."/>
            <person name="Wiebenga A."/>
            <person name="Lubbers R.J."/>
            <person name="Gomes A.C."/>
            <person name="Makela M.R."/>
            <person name="Stajich J."/>
            <person name="Grigoriev I.V."/>
            <person name="Mortensen U.H."/>
            <person name="De Vries R.P."/>
            <person name="Baker S.E."/>
            <person name="Andersen M.R."/>
        </authorList>
    </citation>
    <scope>NUCLEOTIDE SEQUENCE [LARGE SCALE GENOMIC DNA]</scope>
    <source>
        <strain evidence="2 3">CBS 123904</strain>
    </source>
</reference>
<protein>
    <submittedName>
        <fullName evidence="2">Uncharacterized protein</fullName>
    </submittedName>
</protein>
<comment type="caution">
    <text evidence="2">The sequence shown here is derived from an EMBL/GenBank/DDBJ whole genome shotgun (WGS) entry which is preliminary data.</text>
</comment>
<keyword evidence="1" id="KW-0472">Membrane</keyword>
<gene>
    <name evidence="2" type="ORF">BJY01DRAFT_249391</name>
</gene>
<dbReference type="EMBL" id="JBFXLU010000106">
    <property type="protein sequence ID" value="KAL2841721.1"/>
    <property type="molecule type" value="Genomic_DNA"/>
</dbReference>
<proteinExistence type="predicted"/>
<feature type="transmembrane region" description="Helical" evidence="1">
    <location>
        <begin position="24"/>
        <end position="46"/>
    </location>
</feature>
<keyword evidence="3" id="KW-1185">Reference proteome</keyword>
<name>A0ABR4JPH8_9EURO</name>
<evidence type="ECO:0000256" key="1">
    <source>
        <dbReference type="SAM" id="Phobius"/>
    </source>
</evidence>
<keyword evidence="1" id="KW-0812">Transmembrane</keyword>
<evidence type="ECO:0000313" key="3">
    <source>
        <dbReference type="Proteomes" id="UP001610446"/>
    </source>
</evidence>